<proteinExistence type="predicted"/>
<organism evidence="1 2">
    <name type="scientific">Aquarana catesbeiana</name>
    <name type="common">American bullfrog</name>
    <name type="synonym">Rana catesbeiana</name>
    <dbReference type="NCBI Taxonomy" id="8400"/>
    <lineage>
        <taxon>Eukaryota</taxon>
        <taxon>Metazoa</taxon>
        <taxon>Chordata</taxon>
        <taxon>Craniata</taxon>
        <taxon>Vertebrata</taxon>
        <taxon>Euteleostomi</taxon>
        <taxon>Amphibia</taxon>
        <taxon>Batrachia</taxon>
        <taxon>Anura</taxon>
        <taxon>Neobatrachia</taxon>
        <taxon>Ranoidea</taxon>
        <taxon>Ranidae</taxon>
        <taxon>Aquarana</taxon>
    </lineage>
</organism>
<gene>
    <name evidence="1" type="ORF">AB205_0148910</name>
</gene>
<protein>
    <submittedName>
        <fullName evidence="1">Uncharacterized protein</fullName>
    </submittedName>
</protein>
<evidence type="ECO:0000313" key="2">
    <source>
        <dbReference type="Proteomes" id="UP000228934"/>
    </source>
</evidence>
<name>A0A2G9QGV4_AQUCT</name>
<dbReference type="AlphaFoldDB" id="A0A2G9QGV4"/>
<sequence>MKITPLPANLANLEGTHLIITLIKYLAGNTPKTPIRAHLLGPAHSCPSSYMRTPLDLV</sequence>
<evidence type="ECO:0000313" key="1">
    <source>
        <dbReference type="EMBL" id="PIO14852.1"/>
    </source>
</evidence>
<reference evidence="2" key="1">
    <citation type="journal article" date="2017" name="Nat. Commun.">
        <title>The North American bullfrog draft genome provides insight into hormonal regulation of long noncoding RNA.</title>
        <authorList>
            <person name="Hammond S.A."/>
            <person name="Warren R.L."/>
            <person name="Vandervalk B.P."/>
            <person name="Kucuk E."/>
            <person name="Khan H."/>
            <person name="Gibb E.A."/>
            <person name="Pandoh P."/>
            <person name="Kirk H."/>
            <person name="Zhao Y."/>
            <person name="Jones M."/>
            <person name="Mungall A.J."/>
            <person name="Coope R."/>
            <person name="Pleasance S."/>
            <person name="Moore R.A."/>
            <person name="Holt R.A."/>
            <person name="Round J.M."/>
            <person name="Ohora S."/>
            <person name="Walle B.V."/>
            <person name="Veldhoen N."/>
            <person name="Helbing C.C."/>
            <person name="Birol I."/>
        </authorList>
    </citation>
    <scope>NUCLEOTIDE SEQUENCE [LARGE SCALE GENOMIC DNA]</scope>
</reference>
<keyword evidence="2" id="KW-1185">Reference proteome</keyword>
<dbReference type="Proteomes" id="UP000228934">
    <property type="component" value="Unassembled WGS sequence"/>
</dbReference>
<accession>A0A2G9QGV4</accession>
<dbReference type="EMBL" id="KZ059543">
    <property type="protein sequence ID" value="PIO14852.1"/>
    <property type="molecule type" value="Genomic_DNA"/>
</dbReference>